<gene>
    <name evidence="6" type="primary">sbcD</name>
    <name evidence="9" type="ORF">HNR73_002827</name>
</gene>
<dbReference type="GO" id="GO:0008408">
    <property type="term" value="F:3'-5' exonuclease activity"/>
    <property type="evidence" value="ECO:0007669"/>
    <property type="project" value="InterPro"/>
</dbReference>
<dbReference type="Pfam" id="PF00149">
    <property type="entry name" value="Metallophos"/>
    <property type="match status" value="1"/>
</dbReference>
<accession>A0A841FJ49</accession>
<comment type="function">
    <text evidence="6">SbcCD cleaves DNA hairpin structures. These structures can inhibit DNA replication and are intermediates in certain DNA recombination reactions. The complex acts as a 3'-&gt;5' double strand exonuclease that can open hairpins. It also has a 5' single-strand endonuclease activity.</text>
</comment>
<dbReference type="RefSeq" id="WP_184787820.1">
    <property type="nucleotide sequence ID" value="NZ_BONT01000112.1"/>
</dbReference>
<dbReference type="Proteomes" id="UP000548476">
    <property type="component" value="Unassembled WGS sequence"/>
</dbReference>
<evidence type="ECO:0000313" key="9">
    <source>
        <dbReference type="EMBL" id="MBB6034973.1"/>
    </source>
</evidence>
<comment type="similarity">
    <text evidence="1 6">Belongs to the SbcD family.</text>
</comment>
<protein>
    <recommendedName>
        <fullName evidence="2 6">Nuclease SbcCD subunit D</fullName>
    </recommendedName>
</protein>
<name>A0A841FJ49_9ACTN</name>
<evidence type="ECO:0000256" key="4">
    <source>
        <dbReference type="ARBA" id="ARBA00022801"/>
    </source>
</evidence>
<feature type="domain" description="Calcineurin-like phosphoesterase" evidence="8">
    <location>
        <begin position="1"/>
        <end position="225"/>
    </location>
</feature>
<dbReference type="PANTHER" id="PTHR30337:SF0">
    <property type="entry name" value="NUCLEASE SBCCD SUBUNIT D"/>
    <property type="match status" value="1"/>
</dbReference>
<dbReference type="EMBL" id="JACHGT010000005">
    <property type="protein sequence ID" value="MBB6034973.1"/>
    <property type="molecule type" value="Genomic_DNA"/>
</dbReference>
<keyword evidence="6" id="KW-0233">DNA recombination</keyword>
<dbReference type="PANTHER" id="PTHR30337">
    <property type="entry name" value="COMPONENT OF ATP-DEPENDENT DSDNA EXONUCLEASE"/>
    <property type="match status" value="1"/>
</dbReference>
<comment type="caution">
    <text evidence="9">The sequence shown here is derived from an EMBL/GenBank/DDBJ whole genome shotgun (WGS) entry which is preliminary data.</text>
</comment>
<evidence type="ECO:0000259" key="8">
    <source>
        <dbReference type="Pfam" id="PF00149"/>
    </source>
</evidence>
<dbReference type="CDD" id="cd00840">
    <property type="entry name" value="MPP_Mre11_N"/>
    <property type="match status" value="1"/>
</dbReference>
<dbReference type="NCBIfam" id="TIGR00619">
    <property type="entry name" value="sbcd"/>
    <property type="match status" value="1"/>
</dbReference>
<dbReference type="InterPro" id="IPR029052">
    <property type="entry name" value="Metallo-depent_PP-like"/>
</dbReference>
<dbReference type="InterPro" id="IPR004843">
    <property type="entry name" value="Calcineurin-like_PHP"/>
</dbReference>
<comment type="subunit">
    <text evidence="6">Heterodimer of SbcC and SbcD.</text>
</comment>
<reference evidence="9 10" key="1">
    <citation type="submission" date="2020-08" db="EMBL/GenBank/DDBJ databases">
        <title>Genomic Encyclopedia of Type Strains, Phase IV (KMG-IV): sequencing the most valuable type-strain genomes for metagenomic binning, comparative biology and taxonomic classification.</title>
        <authorList>
            <person name="Goeker M."/>
        </authorList>
    </citation>
    <scope>NUCLEOTIDE SEQUENCE [LARGE SCALE GENOMIC DNA]</scope>
    <source>
        <strain evidence="9 10">YIM 65646</strain>
    </source>
</reference>
<evidence type="ECO:0000256" key="7">
    <source>
        <dbReference type="SAM" id="MobiDB-lite"/>
    </source>
</evidence>
<keyword evidence="3 6" id="KW-0540">Nuclease</keyword>
<dbReference type="SUPFAM" id="SSF56300">
    <property type="entry name" value="Metallo-dependent phosphatases"/>
    <property type="match status" value="1"/>
</dbReference>
<dbReference type="GO" id="GO:0006260">
    <property type="term" value="P:DNA replication"/>
    <property type="evidence" value="ECO:0007669"/>
    <property type="project" value="UniProtKB-KW"/>
</dbReference>
<keyword evidence="10" id="KW-1185">Reference proteome</keyword>
<dbReference type="GO" id="GO:0004519">
    <property type="term" value="F:endonuclease activity"/>
    <property type="evidence" value="ECO:0007669"/>
    <property type="project" value="UniProtKB-KW"/>
</dbReference>
<dbReference type="InterPro" id="IPR041796">
    <property type="entry name" value="Mre11_N"/>
</dbReference>
<dbReference type="AlphaFoldDB" id="A0A841FJ49"/>
<evidence type="ECO:0000256" key="2">
    <source>
        <dbReference type="ARBA" id="ARBA00013365"/>
    </source>
</evidence>
<keyword evidence="4 6" id="KW-0378">Hydrolase</keyword>
<feature type="region of interest" description="Disordered" evidence="7">
    <location>
        <begin position="343"/>
        <end position="367"/>
    </location>
</feature>
<sequence length="390" mass="42626">MRILHTSDWHLGKVLKGQSRLPEQRAVMREMTEIARREKPDLVIVAGDLFETSAPSALAEGLLYDTLSALRSTGADVIAIAGNHDNGPAIDALRSWAEAAGIVVRGKIGTAKDHLVTGTTRDGEPWRCAALPFVSQRYAVRATEMFELTAAEADQSYADHVRRLFAALTGGFDNSAVNLVTGHLTVYGSKLGKTEREAHTVASYNIPATIFPPSTHYVALGHIHKRQRIDGPCPIRYSGGPITVDFGEEDAVPGVLLVDVTVSTPAKVRHVPLTSAVKLRTVRGDLDGLKKDRERIVKIDGDALLRVYIKEKPRAGLREEVQELFPNAIEVRIDPVIFDNESGKSTARRAGRSPRELFGDYLTDSGHDDEKVTELFDRLYDEASSEGTAA</sequence>
<evidence type="ECO:0000256" key="1">
    <source>
        <dbReference type="ARBA" id="ARBA00010555"/>
    </source>
</evidence>
<keyword evidence="5 6" id="KW-0269">Exonuclease</keyword>
<keyword evidence="6" id="KW-0235">DNA replication</keyword>
<evidence type="ECO:0000256" key="5">
    <source>
        <dbReference type="ARBA" id="ARBA00022839"/>
    </source>
</evidence>
<dbReference type="Gene3D" id="3.60.21.10">
    <property type="match status" value="1"/>
</dbReference>
<dbReference type="InterPro" id="IPR004593">
    <property type="entry name" value="SbcD"/>
</dbReference>
<evidence type="ECO:0000256" key="6">
    <source>
        <dbReference type="RuleBase" id="RU363069"/>
    </source>
</evidence>
<evidence type="ECO:0000313" key="10">
    <source>
        <dbReference type="Proteomes" id="UP000548476"/>
    </source>
</evidence>
<evidence type="ECO:0000256" key="3">
    <source>
        <dbReference type="ARBA" id="ARBA00022722"/>
    </source>
</evidence>
<organism evidence="9 10">
    <name type="scientific">Phytomonospora endophytica</name>
    <dbReference type="NCBI Taxonomy" id="714109"/>
    <lineage>
        <taxon>Bacteria</taxon>
        <taxon>Bacillati</taxon>
        <taxon>Actinomycetota</taxon>
        <taxon>Actinomycetes</taxon>
        <taxon>Micromonosporales</taxon>
        <taxon>Micromonosporaceae</taxon>
        <taxon>Phytomonospora</taxon>
    </lineage>
</organism>
<proteinExistence type="inferred from homology"/>
<keyword evidence="6" id="KW-0255">Endonuclease</keyword>
<dbReference type="GO" id="GO:0006310">
    <property type="term" value="P:DNA recombination"/>
    <property type="evidence" value="ECO:0007669"/>
    <property type="project" value="UniProtKB-KW"/>
</dbReference>
<dbReference type="InterPro" id="IPR050535">
    <property type="entry name" value="DNA_Repair-Maintenance_Comp"/>
</dbReference>